<dbReference type="EMBL" id="CP093348">
    <property type="protein sequence ID" value="WOH05818.1"/>
    <property type="molecule type" value="Genomic_DNA"/>
</dbReference>
<keyword evidence="1" id="KW-1133">Transmembrane helix</keyword>
<keyword evidence="1" id="KW-0472">Membrane</keyword>
<feature type="transmembrane region" description="Helical" evidence="1">
    <location>
        <begin position="12"/>
        <end position="40"/>
    </location>
</feature>
<reference evidence="2" key="1">
    <citation type="journal article" date="2016" name="Nat. Genet.">
        <title>A high-quality carrot genome assembly provides new insights into carotenoid accumulation and asterid genome evolution.</title>
        <authorList>
            <person name="Iorizzo M."/>
            <person name="Ellison S."/>
            <person name="Senalik D."/>
            <person name="Zeng P."/>
            <person name="Satapoomin P."/>
            <person name="Huang J."/>
            <person name="Bowman M."/>
            <person name="Iovene M."/>
            <person name="Sanseverino W."/>
            <person name="Cavagnaro P."/>
            <person name="Yildiz M."/>
            <person name="Macko-Podgorni A."/>
            <person name="Moranska E."/>
            <person name="Grzebelus E."/>
            <person name="Grzebelus D."/>
            <person name="Ashrafi H."/>
            <person name="Zheng Z."/>
            <person name="Cheng S."/>
            <person name="Spooner D."/>
            <person name="Van Deynze A."/>
            <person name="Simon P."/>
        </authorList>
    </citation>
    <scope>NUCLEOTIDE SEQUENCE</scope>
    <source>
        <tissue evidence="2">Leaf</tissue>
    </source>
</reference>
<sequence length="206" mass="22964">MCSFIKQSAPCVAAVAVVLTFVSLFCYIMSFLFFTCLLILSTNIFSTSSNKNRVVEETVENHEVVFHSEEDIEVKDKLKAGDEAVSTIMSLQNKQESLEEENAVHESLRSSDSYLESEELSSEGSSWSSQEFSDGSISDEESLIEIALPSGLYVSPKFKLQSFSAEAILFKQHGLMELLAEINEENLIEIDISMGIIKCSRFEIEA</sequence>
<keyword evidence="3" id="KW-1185">Reference proteome</keyword>
<accession>A0AAF0XDB6</accession>
<keyword evidence="1" id="KW-0812">Transmembrane</keyword>
<gene>
    <name evidence="2" type="ORF">DCAR_0625239</name>
</gene>
<dbReference type="Proteomes" id="UP000077755">
    <property type="component" value="Chromosome 6"/>
</dbReference>
<evidence type="ECO:0000313" key="2">
    <source>
        <dbReference type="EMBL" id="WOH05818.1"/>
    </source>
</evidence>
<proteinExistence type="predicted"/>
<reference evidence="2" key="2">
    <citation type="submission" date="2022-03" db="EMBL/GenBank/DDBJ databases">
        <title>Draft title - Genomic analysis of global carrot germplasm unveils the trajectory of domestication and the origin of high carotenoid orange carrot.</title>
        <authorList>
            <person name="Iorizzo M."/>
            <person name="Ellison S."/>
            <person name="Senalik D."/>
            <person name="Macko-Podgorni A."/>
            <person name="Grzebelus D."/>
            <person name="Bostan H."/>
            <person name="Rolling W."/>
            <person name="Curaba J."/>
            <person name="Simon P."/>
        </authorList>
    </citation>
    <scope>NUCLEOTIDE SEQUENCE</scope>
    <source>
        <tissue evidence="2">Leaf</tissue>
    </source>
</reference>
<dbReference type="PANTHER" id="PTHR35708">
    <property type="entry name" value="GB|AAD25831.1"/>
    <property type="match status" value="1"/>
</dbReference>
<dbReference type="AlphaFoldDB" id="A0AAF0XDB6"/>
<evidence type="ECO:0000313" key="3">
    <source>
        <dbReference type="Proteomes" id="UP000077755"/>
    </source>
</evidence>
<organism evidence="2 3">
    <name type="scientific">Daucus carota subsp. sativus</name>
    <name type="common">Carrot</name>
    <dbReference type="NCBI Taxonomy" id="79200"/>
    <lineage>
        <taxon>Eukaryota</taxon>
        <taxon>Viridiplantae</taxon>
        <taxon>Streptophyta</taxon>
        <taxon>Embryophyta</taxon>
        <taxon>Tracheophyta</taxon>
        <taxon>Spermatophyta</taxon>
        <taxon>Magnoliopsida</taxon>
        <taxon>eudicotyledons</taxon>
        <taxon>Gunneridae</taxon>
        <taxon>Pentapetalae</taxon>
        <taxon>asterids</taxon>
        <taxon>campanulids</taxon>
        <taxon>Apiales</taxon>
        <taxon>Apiaceae</taxon>
        <taxon>Apioideae</taxon>
        <taxon>Scandiceae</taxon>
        <taxon>Daucinae</taxon>
        <taxon>Daucus</taxon>
        <taxon>Daucus sect. Daucus</taxon>
    </lineage>
</organism>
<dbReference type="PANTHER" id="PTHR35708:SF3">
    <property type="entry name" value="GB|AAD25831.1"/>
    <property type="match status" value="1"/>
</dbReference>
<protein>
    <submittedName>
        <fullName evidence="2">Uncharacterized protein</fullName>
    </submittedName>
</protein>
<name>A0AAF0XDB6_DAUCS</name>
<evidence type="ECO:0000256" key="1">
    <source>
        <dbReference type="SAM" id="Phobius"/>
    </source>
</evidence>